<comment type="similarity">
    <text evidence="1">Belongs to the ribose-phosphate pyrophosphokinase family.</text>
</comment>
<dbReference type="InterPro" id="IPR005946">
    <property type="entry name" value="Rib-P_diPkinase"/>
</dbReference>
<dbReference type="SUPFAM" id="SSF53271">
    <property type="entry name" value="PRTase-like"/>
    <property type="match status" value="1"/>
</dbReference>
<evidence type="ECO:0000256" key="1">
    <source>
        <dbReference type="ARBA" id="ARBA00006478"/>
    </source>
</evidence>
<organism evidence="4 5">
    <name type="scientific">Xenotaenia resolanae</name>
    <dbReference type="NCBI Taxonomy" id="208358"/>
    <lineage>
        <taxon>Eukaryota</taxon>
        <taxon>Metazoa</taxon>
        <taxon>Chordata</taxon>
        <taxon>Craniata</taxon>
        <taxon>Vertebrata</taxon>
        <taxon>Euteleostomi</taxon>
        <taxon>Actinopterygii</taxon>
        <taxon>Neopterygii</taxon>
        <taxon>Teleostei</taxon>
        <taxon>Neoteleostei</taxon>
        <taxon>Acanthomorphata</taxon>
        <taxon>Ovalentaria</taxon>
        <taxon>Atherinomorphae</taxon>
        <taxon>Cyprinodontiformes</taxon>
        <taxon>Goodeidae</taxon>
        <taxon>Xenotaenia</taxon>
    </lineage>
</organism>
<name>A0ABV0WPQ9_9TELE</name>
<dbReference type="InterPro" id="IPR029057">
    <property type="entry name" value="PRTase-like"/>
</dbReference>
<proteinExistence type="inferred from homology"/>
<comment type="caution">
    <text evidence="4">The sequence shown here is derived from an EMBL/GenBank/DDBJ whole genome shotgun (WGS) entry which is preliminary data.</text>
</comment>
<dbReference type="EMBL" id="JAHRIM010062296">
    <property type="protein sequence ID" value="MEQ2271615.1"/>
    <property type="molecule type" value="Genomic_DNA"/>
</dbReference>
<sequence length="171" mass="19133">MPIRRFGGHRSLVPYSQTSKLSYGYTKMNISRSDYRVFSANSSTGCTELANKISERLGVELGRSVVYQESNTETRVEVKESVRGQDIFIIQTIPRDVNTAIMELLVMAYALKTSCAKNIIGVIPYFPYSKQCKMRKRGSIVCKLLASMLAKAGEIELHITTGKPVAVVMLW</sequence>
<evidence type="ECO:0000259" key="3">
    <source>
        <dbReference type="Pfam" id="PF13793"/>
    </source>
</evidence>
<evidence type="ECO:0000313" key="4">
    <source>
        <dbReference type="EMBL" id="MEQ2271615.1"/>
    </source>
</evidence>
<dbReference type="Gene3D" id="3.40.50.2020">
    <property type="match status" value="1"/>
</dbReference>
<dbReference type="PANTHER" id="PTHR10210">
    <property type="entry name" value="RIBOSE-PHOSPHATE DIPHOSPHOKINASE FAMILY MEMBER"/>
    <property type="match status" value="1"/>
</dbReference>
<keyword evidence="5" id="KW-1185">Reference proteome</keyword>
<keyword evidence="2" id="KW-0545">Nucleotide biosynthesis</keyword>
<evidence type="ECO:0000313" key="5">
    <source>
        <dbReference type="Proteomes" id="UP001444071"/>
    </source>
</evidence>
<dbReference type="Proteomes" id="UP001444071">
    <property type="component" value="Unassembled WGS sequence"/>
</dbReference>
<dbReference type="Pfam" id="PF13793">
    <property type="entry name" value="Pribosyltran_N"/>
    <property type="match status" value="1"/>
</dbReference>
<feature type="domain" description="Ribose-phosphate pyrophosphokinase N-terminal" evidence="3">
    <location>
        <begin position="43"/>
        <end position="153"/>
    </location>
</feature>
<gene>
    <name evidence="4" type="primary">PRPSAP1_1</name>
    <name evidence="4" type="ORF">XENORESO_006668</name>
</gene>
<evidence type="ECO:0000256" key="2">
    <source>
        <dbReference type="ARBA" id="ARBA00022727"/>
    </source>
</evidence>
<reference evidence="4 5" key="1">
    <citation type="submission" date="2021-06" db="EMBL/GenBank/DDBJ databases">
        <authorList>
            <person name="Palmer J.M."/>
        </authorList>
    </citation>
    <scope>NUCLEOTIDE SEQUENCE [LARGE SCALE GENOMIC DNA]</scope>
    <source>
        <strain evidence="4 5">XR_2019</strain>
        <tissue evidence="4">Muscle</tissue>
    </source>
</reference>
<dbReference type="PANTHER" id="PTHR10210:SF28">
    <property type="entry name" value="PHOSPHORIBOSYL PYROPHOSPHATE SYNTHASE-ASSOCIATED PROTEIN 1"/>
    <property type="match status" value="1"/>
</dbReference>
<dbReference type="SMART" id="SM01400">
    <property type="entry name" value="Pribosyltran_N"/>
    <property type="match status" value="1"/>
</dbReference>
<accession>A0ABV0WPQ9</accession>
<dbReference type="InterPro" id="IPR029099">
    <property type="entry name" value="Pribosyltran_N"/>
</dbReference>
<protein>
    <submittedName>
        <fullName evidence="4">Phosphoribosyl pyrophosphate synthase-associated protein 1</fullName>
    </submittedName>
</protein>